<feature type="compositionally biased region" description="Polar residues" evidence="5">
    <location>
        <begin position="905"/>
        <end position="934"/>
    </location>
</feature>
<dbReference type="PANTHER" id="PTHR24185">
    <property type="entry name" value="CALCIUM-INDEPENDENT PHOSPHOLIPASE A2-GAMMA"/>
    <property type="match status" value="1"/>
</dbReference>
<dbReference type="InterPro" id="IPR011990">
    <property type="entry name" value="TPR-like_helical_dom_sf"/>
</dbReference>
<dbReference type="CDD" id="cd07216">
    <property type="entry name" value="Pat17_PNPLA8_PNPLA9_like3"/>
    <property type="match status" value="1"/>
</dbReference>
<keyword evidence="3 4" id="KW-0443">Lipid metabolism</keyword>
<evidence type="ECO:0000313" key="7">
    <source>
        <dbReference type="EMBL" id="KAL2270072.1"/>
    </source>
</evidence>
<accession>A0ABR4DIG9</accession>
<feature type="region of interest" description="Disordered" evidence="5">
    <location>
        <begin position="1353"/>
        <end position="1375"/>
    </location>
</feature>
<feature type="region of interest" description="Disordered" evidence="5">
    <location>
        <begin position="897"/>
        <end position="992"/>
    </location>
</feature>
<dbReference type="Pfam" id="PF13424">
    <property type="entry name" value="TPR_12"/>
    <property type="match status" value="1"/>
</dbReference>
<keyword evidence="8" id="KW-1185">Reference proteome</keyword>
<dbReference type="SUPFAM" id="SSF48452">
    <property type="entry name" value="TPR-like"/>
    <property type="match status" value="1"/>
</dbReference>
<evidence type="ECO:0000256" key="3">
    <source>
        <dbReference type="ARBA" id="ARBA00023098"/>
    </source>
</evidence>
<dbReference type="InterPro" id="IPR027417">
    <property type="entry name" value="P-loop_NTPase"/>
</dbReference>
<feature type="domain" description="PNPLA" evidence="6">
    <location>
        <begin position="13"/>
        <end position="211"/>
    </location>
</feature>
<dbReference type="Pfam" id="PF01734">
    <property type="entry name" value="Patatin"/>
    <property type="match status" value="1"/>
</dbReference>
<dbReference type="InterPro" id="IPR002641">
    <property type="entry name" value="PNPLA_dom"/>
</dbReference>
<comment type="caution">
    <text evidence="7">The sequence shown here is derived from an EMBL/GenBank/DDBJ whole genome shotgun (WGS) entry which is preliminary data.</text>
</comment>
<dbReference type="GeneID" id="98123150"/>
<feature type="short sequence motif" description="GXGXXG" evidence="4">
    <location>
        <begin position="17"/>
        <end position="22"/>
    </location>
</feature>
<dbReference type="InterPro" id="IPR016035">
    <property type="entry name" value="Acyl_Trfase/lysoPLipase"/>
</dbReference>
<evidence type="ECO:0000256" key="2">
    <source>
        <dbReference type="ARBA" id="ARBA00022963"/>
    </source>
</evidence>
<name>A0ABR4DIG9_9PEZI</name>
<evidence type="ECO:0000256" key="5">
    <source>
        <dbReference type="SAM" id="MobiDB-lite"/>
    </source>
</evidence>
<evidence type="ECO:0000313" key="8">
    <source>
        <dbReference type="Proteomes" id="UP001600064"/>
    </source>
</evidence>
<keyword evidence="1 4" id="KW-0378">Hydrolase</keyword>
<dbReference type="SUPFAM" id="SSF52540">
    <property type="entry name" value="P-loop containing nucleoside triphosphate hydrolases"/>
    <property type="match status" value="1"/>
</dbReference>
<keyword evidence="2 4" id="KW-0442">Lipid degradation</keyword>
<feature type="short sequence motif" description="DGA/G" evidence="4">
    <location>
        <begin position="198"/>
        <end position="200"/>
    </location>
</feature>
<sequence length="1414" mass="158887">MEEARQKEPVNLLSLDGGGVRGVSSLVILHAIMTEIKKARNLDVLPKPCEYFHMIAGTSTGGLIAIMLGRLRMSTKEALDAYDEFAARIFCKKNRKKYRLSDRYFATPLKEIVQEIVKERGVGELMWDPERPDKGKAMVCVMPLQNVGHARVIRTFPGDEGVDDQWDRNIMIWEAARATTAAPTFFKPQVVGGEAYVDGALGANNPVDYLLREAVQEFGSWRRLGCIVSIGTGTREIGLSDGPLEQRTAFMFPKKAVRLAKVMKAKLTDPEAEHERVLARLRGASGAYFRFNVPKAAETIALDNYLQIPELKSMTSDYLRGVDVTSQVQAVVKALNEGSRHGFTLGLTREIDTEQVILSDAPIRSLEPSTPFFVGRKGILDSLDRLFSPRNNGGVPRRECLIHGMAGTGKTSIALKASELFHALPSTTTESAPGPSQHRSRFQHVFFIDGSNLSTVCRSYARICKQQRLGGGTVETMKELAMDWIAELTEEWLLIFDDFNFSDRQGYVPAGGRGNIIYTSRSIQLRLKLPSDRVFEVLPFEQQDAIELLLRASDTPQDTADMESAVAIVEELGYLPLNIDNAAAAIRDGPFSLKEYLETLRKSKVGILSEPGFENEPVEHLAVYAALDISRQTLEARRKREGRSGIGLGARAALKILKLLSFFHHKEFPAATILARAAKERAKRHADIVIPLSEFFKPPDREFDAMLQLTKDGQWNQHYFGVGLTVLRNLSLVTFDARREYVSMHALVHSWARHRLTSEEHLQYNLVARIVITEAMCLSEKWIDAYFTRSLAPHIETSYAYPASPIQHDNYKAQLLLKLGWFYQLNKKAAEAEAAFLECLHIWKLEFGNHDWNTIIALQRLGALYHETGRLGDAELVYLEVVERIRERMRDHDFFTVEGQDAEGSGSSQQEAMANPSTKDPTPNPEPFTSTQHISALGHRRRSHVRNLIDKQPKQPQGSDAPVSWTHSGVPVELDKTSPVGTKPPRRPDDRNELAIRHDIAHADLARVYMDQGRFGMGKRMLIQVLRYLEEDHDIDPLHPEFLRIEHEVKALTDPGNWEFWNKRFHDMNDIADAEGENSDFWETGGGFALMVAHANCLLKNGLGEQASQQYCIALELFQRIYGPGDKRVLEILRRMVDCKVEGDEGDEAVAISRDCVRRARRTYGDRHRETALALEKEYEALFFRALEDTDEGQEILRQAVDAAEGSLGPMHPIAERIRNRLARVIRRTDTHSAWVASATVAAEKSEADTIESAWEQSRAHLEHLRASVGPNHILTRRFARLVGDRPPKSREEYLDRMQACFGSHNSMVKKLKEELGAERATERCREPGSFDQTVLDKGAVASTMLQLTAGTLREEKSESQPQSATHKAPQVSEVRTQTSTALLAHANLGLSESRLSSWGHELKNVPVYTCGLY</sequence>
<evidence type="ECO:0000256" key="4">
    <source>
        <dbReference type="PROSITE-ProRule" id="PRU01161"/>
    </source>
</evidence>
<dbReference type="Proteomes" id="UP001600064">
    <property type="component" value="Unassembled WGS sequence"/>
</dbReference>
<dbReference type="RefSeq" id="XP_070868796.1">
    <property type="nucleotide sequence ID" value="XM_071008506.1"/>
</dbReference>
<dbReference type="PANTHER" id="PTHR24185:SF1">
    <property type="entry name" value="CALCIUM-INDEPENDENT PHOSPHOLIPASE A2-GAMMA"/>
    <property type="match status" value="1"/>
</dbReference>
<dbReference type="SUPFAM" id="SSF52151">
    <property type="entry name" value="FabD/lysophospholipase-like"/>
    <property type="match status" value="1"/>
</dbReference>
<reference evidence="7 8" key="1">
    <citation type="journal article" date="2024" name="Commun. Biol.">
        <title>Comparative genomic analysis of thermophilic fungi reveals convergent evolutionary adaptations and gene losses.</title>
        <authorList>
            <person name="Steindorff A.S."/>
            <person name="Aguilar-Pontes M.V."/>
            <person name="Robinson A.J."/>
            <person name="Andreopoulos B."/>
            <person name="LaButti K."/>
            <person name="Kuo A."/>
            <person name="Mondo S."/>
            <person name="Riley R."/>
            <person name="Otillar R."/>
            <person name="Haridas S."/>
            <person name="Lipzen A."/>
            <person name="Grimwood J."/>
            <person name="Schmutz J."/>
            <person name="Clum A."/>
            <person name="Reid I.D."/>
            <person name="Moisan M.C."/>
            <person name="Butler G."/>
            <person name="Nguyen T.T.M."/>
            <person name="Dewar K."/>
            <person name="Conant G."/>
            <person name="Drula E."/>
            <person name="Henrissat B."/>
            <person name="Hansel C."/>
            <person name="Singer S."/>
            <person name="Hutchinson M.I."/>
            <person name="de Vries R.P."/>
            <person name="Natvig D.O."/>
            <person name="Powell A.J."/>
            <person name="Tsang A."/>
            <person name="Grigoriev I.V."/>
        </authorList>
    </citation>
    <scope>NUCLEOTIDE SEQUENCE [LARGE SCALE GENOMIC DNA]</scope>
    <source>
        <strain evidence="7 8">ATCC 22073</strain>
    </source>
</reference>
<dbReference type="Gene3D" id="1.25.40.10">
    <property type="entry name" value="Tetratricopeptide repeat domain"/>
    <property type="match status" value="2"/>
</dbReference>
<feature type="short sequence motif" description="GXSXG" evidence="4">
    <location>
        <begin position="57"/>
        <end position="61"/>
    </location>
</feature>
<gene>
    <name evidence="7" type="ORF">VTJ83DRAFT_2256</name>
</gene>
<dbReference type="PROSITE" id="PS51635">
    <property type="entry name" value="PNPLA"/>
    <property type="match status" value="1"/>
</dbReference>
<feature type="active site" description="Proton acceptor" evidence="4">
    <location>
        <position position="198"/>
    </location>
</feature>
<dbReference type="Gene3D" id="3.40.1090.10">
    <property type="entry name" value="Cytosolic phospholipase A2 catalytic domain"/>
    <property type="match status" value="1"/>
</dbReference>
<organism evidence="7 8">
    <name type="scientific">Remersonia thermophila</name>
    <dbReference type="NCBI Taxonomy" id="72144"/>
    <lineage>
        <taxon>Eukaryota</taxon>
        <taxon>Fungi</taxon>
        <taxon>Dikarya</taxon>
        <taxon>Ascomycota</taxon>
        <taxon>Pezizomycotina</taxon>
        <taxon>Sordariomycetes</taxon>
        <taxon>Sordariomycetidae</taxon>
        <taxon>Sordariales</taxon>
        <taxon>Sordariales incertae sedis</taxon>
        <taxon>Remersonia</taxon>
    </lineage>
</organism>
<evidence type="ECO:0000256" key="1">
    <source>
        <dbReference type="ARBA" id="ARBA00022801"/>
    </source>
</evidence>
<dbReference type="EMBL" id="JAZGUE010000002">
    <property type="protein sequence ID" value="KAL2270072.1"/>
    <property type="molecule type" value="Genomic_DNA"/>
</dbReference>
<feature type="active site" description="Nucleophile" evidence="4">
    <location>
        <position position="59"/>
    </location>
</feature>
<proteinExistence type="predicted"/>
<protein>
    <recommendedName>
        <fullName evidence="6">PNPLA domain-containing protein</fullName>
    </recommendedName>
</protein>
<dbReference type="Gene3D" id="3.40.50.300">
    <property type="entry name" value="P-loop containing nucleotide triphosphate hydrolases"/>
    <property type="match status" value="1"/>
</dbReference>
<evidence type="ECO:0000259" key="6">
    <source>
        <dbReference type="PROSITE" id="PS51635"/>
    </source>
</evidence>